<organism evidence="3 4">
    <name type="scientific">Lentzea albidocapillata</name>
    <dbReference type="NCBI Taxonomy" id="40571"/>
    <lineage>
        <taxon>Bacteria</taxon>
        <taxon>Bacillati</taxon>
        <taxon>Actinomycetota</taxon>
        <taxon>Actinomycetes</taxon>
        <taxon>Pseudonocardiales</taxon>
        <taxon>Pseudonocardiaceae</taxon>
        <taxon>Lentzea</taxon>
    </lineage>
</organism>
<keyword evidence="4" id="KW-1185">Reference proteome</keyword>
<evidence type="ECO:0000256" key="1">
    <source>
        <dbReference type="SAM" id="MobiDB-lite"/>
    </source>
</evidence>
<dbReference type="OrthoDB" id="3697696at2"/>
<feature type="region of interest" description="Disordered" evidence="1">
    <location>
        <begin position="57"/>
        <end position="85"/>
    </location>
</feature>
<evidence type="ECO:0000313" key="3">
    <source>
        <dbReference type="EMBL" id="SMC87951.1"/>
    </source>
</evidence>
<dbReference type="AlphaFoldDB" id="A0A1W2CRX4"/>
<dbReference type="EMBL" id="FWYC01000006">
    <property type="protein sequence ID" value="SMC87951.1"/>
    <property type="molecule type" value="Genomic_DNA"/>
</dbReference>
<dbReference type="Proteomes" id="UP000192840">
    <property type="component" value="Unassembled WGS sequence"/>
</dbReference>
<evidence type="ECO:0000256" key="2">
    <source>
        <dbReference type="SAM" id="Phobius"/>
    </source>
</evidence>
<name>A0A1W2CRX4_9PSEU</name>
<keyword evidence="2" id="KW-0812">Transmembrane</keyword>
<keyword evidence="2" id="KW-0472">Membrane</keyword>
<reference evidence="4" key="1">
    <citation type="submission" date="2017-04" db="EMBL/GenBank/DDBJ databases">
        <authorList>
            <person name="Varghese N."/>
            <person name="Submissions S."/>
        </authorList>
    </citation>
    <scope>NUCLEOTIDE SEQUENCE [LARGE SCALE GENOMIC DNA]</scope>
    <source>
        <strain evidence="4">DSM 44073</strain>
    </source>
</reference>
<accession>A0A1W2CRX4</accession>
<keyword evidence="2" id="KW-1133">Transmembrane helix</keyword>
<feature type="compositionally biased region" description="Pro residues" evidence="1">
    <location>
        <begin position="64"/>
        <end position="84"/>
    </location>
</feature>
<dbReference type="Gene3D" id="2.60.40.2880">
    <property type="entry name" value="MmpS1-5, C-terminal soluble domain"/>
    <property type="match status" value="1"/>
</dbReference>
<dbReference type="RefSeq" id="WP_030479096.1">
    <property type="nucleotide sequence ID" value="NZ_FWYC01000006.1"/>
</dbReference>
<sequence length="176" mass="18224">MSHLPPHQPPEYGVAPPLHDEVRKTRKGPWIFLLIIALLAVGGVMYGPGAVDAVRDAVSQAEPEPGPPPPGPPPVARPEPPAPPSKRVVVFEVTGTGKAFNVTATVGTSIHNEAGVTLPWTRTVEVPADPASDSVMLVVVAGPDGAEVHGRYTIDGATVREGKASGPYGVLTITDS</sequence>
<gene>
    <name evidence="3" type="ORF">SAMN05660733_02223</name>
</gene>
<evidence type="ECO:0000313" key="4">
    <source>
        <dbReference type="Proteomes" id="UP000192840"/>
    </source>
</evidence>
<protein>
    <recommendedName>
        <fullName evidence="5">MmpS family membrane protein</fullName>
    </recommendedName>
</protein>
<evidence type="ECO:0008006" key="5">
    <source>
        <dbReference type="Google" id="ProtNLM"/>
    </source>
</evidence>
<dbReference type="InterPro" id="IPR038468">
    <property type="entry name" value="MmpS_C"/>
</dbReference>
<proteinExistence type="predicted"/>
<dbReference type="STRING" id="40571.SAMN05660733_02223"/>
<feature type="transmembrane region" description="Helical" evidence="2">
    <location>
        <begin position="30"/>
        <end position="49"/>
    </location>
</feature>